<feature type="transmembrane region" description="Helical" evidence="4">
    <location>
        <begin position="65"/>
        <end position="87"/>
    </location>
</feature>
<dbReference type="PROSITE" id="PS50885">
    <property type="entry name" value="HAMP"/>
    <property type="match status" value="1"/>
</dbReference>
<evidence type="ECO:0000259" key="5">
    <source>
        <dbReference type="PROSITE" id="PS50111"/>
    </source>
</evidence>
<dbReference type="GO" id="GO:0016020">
    <property type="term" value="C:membrane"/>
    <property type="evidence" value="ECO:0007669"/>
    <property type="project" value="InterPro"/>
</dbReference>
<gene>
    <name evidence="7" type="ORF">DAI18_06920</name>
</gene>
<dbReference type="Proteomes" id="UP000244173">
    <property type="component" value="Chromosome"/>
</dbReference>
<reference evidence="7 8" key="1">
    <citation type="submission" date="2018-04" db="EMBL/GenBank/DDBJ databases">
        <title>Denitrifier Microvirgula.</title>
        <authorList>
            <person name="Anderson E."/>
            <person name="Jang J."/>
            <person name="Ishii S."/>
        </authorList>
    </citation>
    <scope>NUCLEOTIDE SEQUENCE [LARGE SCALE GENOMIC DNA]</scope>
    <source>
        <strain evidence="7 8">BE2.4</strain>
    </source>
</reference>
<feature type="transmembrane region" description="Helical" evidence="4">
    <location>
        <begin position="249"/>
        <end position="270"/>
    </location>
</feature>
<evidence type="ECO:0000256" key="4">
    <source>
        <dbReference type="SAM" id="Phobius"/>
    </source>
</evidence>
<dbReference type="AlphaFoldDB" id="A0A2S0P8Z1"/>
<dbReference type="GO" id="GO:0004888">
    <property type="term" value="F:transmembrane signaling receptor activity"/>
    <property type="evidence" value="ECO:0007669"/>
    <property type="project" value="InterPro"/>
</dbReference>
<feature type="domain" description="Methyl-accepting transducer" evidence="5">
    <location>
        <begin position="328"/>
        <end position="578"/>
    </location>
</feature>
<dbReference type="STRING" id="1122240.GCA_000620105_03576"/>
<keyword evidence="1 3" id="KW-0807">Transducer</keyword>
<dbReference type="InterPro" id="IPR004089">
    <property type="entry name" value="MCPsignal_dom"/>
</dbReference>
<evidence type="ECO:0000313" key="7">
    <source>
        <dbReference type="EMBL" id="AVY93805.1"/>
    </source>
</evidence>
<keyword evidence="8" id="KW-1185">Reference proteome</keyword>
<feature type="domain" description="HAMP" evidence="6">
    <location>
        <begin position="271"/>
        <end position="323"/>
    </location>
</feature>
<dbReference type="PRINTS" id="PR00260">
    <property type="entry name" value="CHEMTRNSDUCR"/>
</dbReference>
<evidence type="ECO:0000256" key="3">
    <source>
        <dbReference type="PROSITE-ProRule" id="PRU00284"/>
    </source>
</evidence>
<accession>A0A2S0P8Z1</accession>
<dbReference type="KEGG" id="maer:DAI18_06920"/>
<dbReference type="PROSITE" id="PS50111">
    <property type="entry name" value="CHEMOTAXIS_TRANSDUC_2"/>
    <property type="match status" value="1"/>
</dbReference>
<proteinExistence type="inferred from homology"/>
<dbReference type="SMART" id="SM00283">
    <property type="entry name" value="MA"/>
    <property type="match status" value="1"/>
</dbReference>
<keyword evidence="4" id="KW-0812">Transmembrane</keyword>
<dbReference type="Gene3D" id="1.10.287.950">
    <property type="entry name" value="Methyl-accepting chemotaxis protein"/>
    <property type="match status" value="1"/>
</dbReference>
<dbReference type="InterPro" id="IPR003660">
    <property type="entry name" value="HAMP_dom"/>
</dbReference>
<dbReference type="InterPro" id="IPR004090">
    <property type="entry name" value="Chemotax_Me-accpt_rcpt"/>
</dbReference>
<dbReference type="PANTHER" id="PTHR32089:SF112">
    <property type="entry name" value="LYSOZYME-LIKE PROTEIN-RELATED"/>
    <property type="match status" value="1"/>
</dbReference>
<dbReference type="RefSeq" id="WP_084300322.1">
    <property type="nucleotide sequence ID" value="NZ_CP028519.1"/>
</dbReference>
<dbReference type="GO" id="GO:0006935">
    <property type="term" value="P:chemotaxis"/>
    <property type="evidence" value="ECO:0007669"/>
    <property type="project" value="InterPro"/>
</dbReference>
<sequence>MISARRFPGFRRQYQLLAAAGFSPSAEAPIQRSTLSIRCSACRMPSPGEGQHKNRMGSAMNRLSISHKLAIGFGFTLLLLAIVLATVNSGYSVLLDAASNTSENRLPKVTIINAATSNQTLQIFRLQELIAASSDEDNKRINDELNRLQQKLGDGIQALSELYSRYPPSASTTLFQDVLKTKALVDPLQARVQALATRNQGEEAIALMKELAPLNDKLFDQLDKLNTETLGRTMEQSRSATREGRQAQLLTWIISAVCTLVTVAIAVQIIRSITRPLAAAVQVAKIVAAGDLSQPLLPRGNDEIAQLLRALADMRDALVTSVRAINSSAGQVDQVANELSSSSGLVLQASHRQNQAASSVASSVEQLTVSIGEVAAASAQQQSHAQESLATTREGAVQLNNLIAEVKKIQQNVEEVSGHVNAFSDDTHRISLMTSQVRDLADQTNLLALNATIEAARAGEAGRGFAVVADEVRLLAEKSALSASQINEVTSVLTSRSGQLQIAVRQSQDSLQSSEHCIAVVEGAFRRSETAVELTVQRSGSIASAVKEQQHSSGDITRHMEQVAQMAEENTTIVGQMSDNASAMTRLSAELGQAVNAFRLPDA</sequence>
<dbReference type="Gene3D" id="6.10.340.10">
    <property type="match status" value="1"/>
</dbReference>
<comment type="similarity">
    <text evidence="2">Belongs to the methyl-accepting chemotaxis (MCP) protein family.</text>
</comment>
<keyword evidence="4" id="KW-0472">Membrane</keyword>
<evidence type="ECO:0000313" key="8">
    <source>
        <dbReference type="Proteomes" id="UP000244173"/>
    </source>
</evidence>
<keyword evidence="4" id="KW-1133">Transmembrane helix</keyword>
<evidence type="ECO:0000256" key="2">
    <source>
        <dbReference type="ARBA" id="ARBA00029447"/>
    </source>
</evidence>
<dbReference type="SUPFAM" id="SSF58104">
    <property type="entry name" value="Methyl-accepting chemotaxis protein (MCP) signaling domain"/>
    <property type="match status" value="1"/>
</dbReference>
<evidence type="ECO:0000256" key="1">
    <source>
        <dbReference type="ARBA" id="ARBA00023224"/>
    </source>
</evidence>
<protein>
    <submittedName>
        <fullName evidence="7">Methyl-accepting chemotaxis protein</fullName>
    </submittedName>
</protein>
<dbReference type="InterPro" id="IPR024478">
    <property type="entry name" value="HlyB_4HB_MCP"/>
</dbReference>
<evidence type="ECO:0000259" key="6">
    <source>
        <dbReference type="PROSITE" id="PS50885"/>
    </source>
</evidence>
<dbReference type="Pfam" id="PF00672">
    <property type="entry name" value="HAMP"/>
    <property type="match status" value="1"/>
</dbReference>
<dbReference type="Pfam" id="PF00015">
    <property type="entry name" value="MCPsignal"/>
    <property type="match status" value="1"/>
</dbReference>
<dbReference type="SMART" id="SM00304">
    <property type="entry name" value="HAMP"/>
    <property type="match status" value="1"/>
</dbReference>
<dbReference type="CDD" id="cd06225">
    <property type="entry name" value="HAMP"/>
    <property type="match status" value="1"/>
</dbReference>
<dbReference type="Pfam" id="PF12729">
    <property type="entry name" value="4HB_MCP_1"/>
    <property type="match status" value="1"/>
</dbReference>
<dbReference type="EMBL" id="CP028519">
    <property type="protein sequence ID" value="AVY93805.1"/>
    <property type="molecule type" value="Genomic_DNA"/>
</dbReference>
<name>A0A2S0P8Z1_9NEIS</name>
<organism evidence="7 8">
    <name type="scientific">Microvirgula aerodenitrificans</name>
    <dbReference type="NCBI Taxonomy" id="57480"/>
    <lineage>
        <taxon>Bacteria</taxon>
        <taxon>Pseudomonadati</taxon>
        <taxon>Pseudomonadota</taxon>
        <taxon>Betaproteobacteria</taxon>
        <taxon>Neisseriales</taxon>
        <taxon>Aquaspirillaceae</taxon>
        <taxon>Microvirgula</taxon>
    </lineage>
</organism>
<dbReference type="GO" id="GO:0007165">
    <property type="term" value="P:signal transduction"/>
    <property type="evidence" value="ECO:0007669"/>
    <property type="project" value="UniProtKB-KW"/>
</dbReference>
<dbReference type="PANTHER" id="PTHR32089">
    <property type="entry name" value="METHYL-ACCEPTING CHEMOTAXIS PROTEIN MCPB"/>
    <property type="match status" value="1"/>
</dbReference>